<evidence type="ECO:0000313" key="19">
    <source>
        <dbReference type="Proteomes" id="UP001497482"/>
    </source>
</evidence>
<feature type="transmembrane region" description="Helical" evidence="17">
    <location>
        <begin position="450"/>
        <end position="469"/>
    </location>
</feature>
<feature type="transmembrane region" description="Helical" evidence="17">
    <location>
        <begin position="476"/>
        <end position="495"/>
    </location>
</feature>
<comment type="catalytic activity">
    <reaction evidence="10">
        <text>1-hexadecanoyl-sn-glycero-3-phosphocholine(in) + Na(+)(in) = 1-hexadecanoyl-sn-glycero-3-phosphocholine(out) + Na(+)(out)</text>
        <dbReference type="Rhea" id="RHEA:43864"/>
        <dbReference type="ChEBI" id="CHEBI:29101"/>
        <dbReference type="ChEBI" id="CHEBI:72998"/>
    </reaction>
</comment>
<feature type="transmembrane region" description="Helical" evidence="17">
    <location>
        <begin position="223"/>
        <end position="241"/>
    </location>
</feature>
<dbReference type="AlphaFoldDB" id="A0AAV2KBZ2"/>
<evidence type="ECO:0000256" key="1">
    <source>
        <dbReference type="ARBA" id="ARBA00004651"/>
    </source>
</evidence>
<dbReference type="GO" id="GO:0005886">
    <property type="term" value="C:plasma membrane"/>
    <property type="evidence" value="ECO:0007669"/>
    <property type="project" value="UniProtKB-SubCell"/>
</dbReference>
<evidence type="ECO:0000256" key="11">
    <source>
        <dbReference type="ARBA" id="ARBA00035930"/>
    </source>
</evidence>
<dbReference type="Gene3D" id="1.20.1250.20">
    <property type="entry name" value="MFS general substrate transporter like domains"/>
    <property type="match status" value="2"/>
</dbReference>
<comment type="catalytic activity">
    <reaction evidence="11">
        <text>1-(9Z-octadecenoyl)-sn-glycero-3-phosphocholine(in) + Na(+)(in) = 1-(9Z-octadecenoyl)-sn-glycero-3-phosphocholine(out) + Na(+)(out)</text>
        <dbReference type="Rhea" id="RHEA:43856"/>
        <dbReference type="ChEBI" id="CHEBI:28610"/>
        <dbReference type="ChEBI" id="CHEBI:29101"/>
    </reaction>
</comment>
<evidence type="ECO:0000256" key="14">
    <source>
        <dbReference type="ARBA" id="ARBA00036741"/>
    </source>
</evidence>
<evidence type="ECO:0000256" key="7">
    <source>
        <dbReference type="ARBA" id="ARBA00022989"/>
    </source>
</evidence>
<dbReference type="GO" id="GO:0046624">
    <property type="term" value="F:sphingolipid transporter activity"/>
    <property type="evidence" value="ECO:0007669"/>
    <property type="project" value="TreeGrafter"/>
</dbReference>
<dbReference type="Pfam" id="PF13347">
    <property type="entry name" value="MFS_2"/>
    <property type="match status" value="1"/>
</dbReference>
<keyword evidence="5 17" id="KW-0812">Transmembrane</keyword>
<keyword evidence="6" id="KW-0769">Symport</keyword>
<comment type="catalytic activity">
    <reaction evidence="13">
        <text>a 1-acyl-sn-glycero-3-phosphocholine(in) + Na(+)(in) = a 1-acyl-sn-glycero-3-phosphocholine(out) + Na(+)(out)</text>
        <dbReference type="Rhea" id="RHEA:44376"/>
        <dbReference type="ChEBI" id="CHEBI:29101"/>
        <dbReference type="ChEBI" id="CHEBI:58168"/>
    </reaction>
</comment>
<dbReference type="PANTHER" id="PTHR11328:SF30">
    <property type="entry name" value="SPHINGOSINE-1-PHOSPHATE TRANSPORTER MFSD2B"/>
    <property type="match status" value="1"/>
</dbReference>
<dbReference type="EMBL" id="OZ035839">
    <property type="protein sequence ID" value="CAL1585983.1"/>
    <property type="molecule type" value="Genomic_DNA"/>
</dbReference>
<evidence type="ECO:0000313" key="18">
    <source>
        <dbReference type="EMBL" id="CAL1585983.1"/>
    </source>
</evidence>
<comment type="subcellular location">
    <subcellularLocation>
        <location evidence="1">Cell membrane</location>
        <topology evidence="1">Multi-pass membrane protein</topology>
    </subcellularLocation>
</comment>
<dbReference type="GO" id="GO:0015293">
    <property type="term" value="F:symporter activity"/>
    <property type="evidence" value="ECO:0007669"/>
    <property type="project" value="UniProtKB-KW"/>
</dbReference>
<keyword evidence="4" id="KW-1003">Cell membrane</keyword>
<dbReference type="Proteomes" id="UP001497482">
    <property type="component" value="Chromosome 17"/>
</dbReference>
<evidence type="ECO:0000256" key="15">
    <source>
        <dbReference type="ARBA" id="ARBA00058849"/>
    </source>
</evidence>
<evidence type="ECO:0000256" key="6">
    <source>
        <dbReference type="ARBA" id="ARBA00022847"/>
    </source>
</evidence>
<feature type="transmembrane region" description="Helical" evidence="17">
    <location>
        <begin position="297"/>
        <end position="317"/>
    </location>
</feature>
<comment type="similarity">
    <text evidence="2">Belongs to the major facilitator superfamily.</text>
</comment>
<evidence type="ECO:0000256" key="16">
    <source>
        <dbReference type="SAM" id="MobiDB-lite"/>
    </source>
</evidence>
<evidence type="ECO:0000256" key="13">
    <source>
        <dbReference type="ARBA" id="ARBA00036686"/>
    </source>
</evidence>
<evidence type="ECO:0008006" key="20">
    <source>
        <dbReference type="Google" id="ProtNLM"/>
    </source>
</evidence>
<name>A0AAV2KBZ2_KNICA</name>
<keyword evidence="7 17" id="KW-1133">Transmembrane helix</keyword>
<dbReference type="GO" id="GO:0008643">
    <property type="term" value="P:carbohydrate transport"/>
    <property type="evidence" value="ECO:0007669"/>
    <property type="project" value="InterPro"/>
</dbReference>
<dbReference type="FunFam" id="1.20.1250.20:FF:000183">
    <property type="entry name" value="sodium-dependent lysophosphatidylcholine symporter 1 isoform X2"/>
    <property type="match status" value="1"/>
</dbReference>
<accession>A0AAV2KBZ2</accession>
<evidence type="ECO:0000256" key="10">
    <source>
        <dbReference type="ARBA" id="ARBA00035893"/>
    </source>
</evidence>
<feature type="region of interest" description="Disordered" evidence="16">
    <location>
        <begin position="56"/>
        <end position="87"/>
    </location>
</feature>
<keyword evidence="9 17" id="KW-0472">Membrane</keyword>
<feature type="transmembrane region" description="Helical" evidence="17">
    <location>
        <begin position="359"/>
        <end position="382"/>
    </location>
</feature>
<dbReference type="FunFam" id="1.20.1250.20:FF:000185">
    <property type="entry name" value="sodium-dependent lysophosphatidylcholine symporter 1 isoform X1"/>
    <property type="match status" value="1"/>
</dbReference>
<comment type="catalytic activity">
    <reaction evidence="12">
        <text>1-(4Z,7Z,10Z,13Z,16Z,19Z-docosahexaenoyl)-sn-glycero-3-phosphocholine(in) + Na(+)(in) = 1-(4Z,7Z,10Z,13Z,16Z,19Z-docosahexaenoyl)-sn-glycero-3-phosphocholine(out) + Na(+)(out)</text>
        <dbReference type="Rhea" id="RHEA:43860"/>
        <dbReference type="ChEBI" id="CHEBI:29101"/>
        <dbReference type="ChEBI" id="CHEBI:73873"/>
    </reaction>
</comment>
<comment type="catalytic activity">
    <reaction evidence="14">
        <text>a 1-acyl-sn-glycero-3-phosphoethanolamine(in) + Na(+)(in) = a 1-acyl-sn-glycero-3-phosphoethanolamine(out) + Na(+)(out)</text>
        <dbReference type="Rhea" id="RHEA:43868"/>
        <dbReference type="ChEBI" id="CHEBI:29101"/>
        <dbReference type="ChEBI" id="CHEBI:64381"/>
    </reaction>
</comment>
<dbReference type="InterPro" id="IPR036259">
    <property type="entry name" value="MFS_trans_sf"/>
</dbReference>
<evidence type="ECO:0000256" key="8">
    <source>
        <dbReference type="ARBA" id="ARBA00023055"/>
    </source>
</evidence>
<evidence type="ECO:0000256" key="5">
    <source>
        <dbReference type="ARBA" id="ARBA00022692"/>
    </source>
</evidence>
<evidence type="ECO:0000256" key="17">
    <source>
        <dbReference type="SAM" id="Phobius"/>
    </source>
</evidence>
<keyword evidence="3" id="KW-0813">Transport</keyword>
<dbReference type="InterPro" id="IPR039672">
    <property type="entry name" value="MFS_2"/>
</dbReference>
<feature type="transmembrane region" description="Helical" evidence="17">
    <location>
        <begin position="410"/>
        <end position="430"/>
    </location>
</feature>
<keyword evidence="19" id="KW-1185">Reference proteome</keyword>
<sequence>MTRVKPGVSGDAQGSINSVRSPPPLLPLVWLRRPPEPDNCSGKGFTAFEEHNGVTEQARCGRRRGPLLPTRQEAPQRPAPHTTHTTSYSHAHFCSHTQAQRYSCHLSTSLPTMSKAERVGIQVPGAKFVKHTEPLYPKPPHQTNLGHKLTLSSKLCFAIGGAPKEVAASATAFFLQIYLLDVAQINAFQASMVLFIGKAWGAVTDPVIGFFITKTGWTRIGRLMPWMIGCTPFLIIAYFYLWFVPPFLNCRFVWYLGFYCLYQTLITCFHVPYSALTMFLSSEQKERDSATAYRMTMEVMGTLVGAAIQGQIVASAHTRKHCRPFNMTVAGGFHGNVSRAEIVRSLARSQDYLSQAKEVYMIAAGVICGIFLICTLVMFVGVRERDDPYGPKSDKQVSFYRGFVSVMRHGPYLTLTAAFLFITVAIQLVQSNFVLFCTYAADLKDHFQNIVLTILVSAVISIPLWQWFLERFGKKTAAFCGITWIMPFTLMLVFIPNVVVAYVVAVSSGLSVAASLLLPWSMLPDVVDDFRLANPFSRGHEAIFYSFYVFFTKFASSISLGVSTLCLEFAGYDTGACKQPAPVVYTLKLLIGAAPVAFIVTGLMILLLYPISEEVRLRNRVCLEELRKQSISSRTMEDLNHV</sequence>
<feature type="transmembrane region" description="Helical" evidence="17">
    <location>
        <begin position="542"/>
        <end position="565"/>
    </location>
</feature>
<evidence type="ECO:0000256" key="2">
    <source>
        <dbReference type="ARBA" id="ARBA00008335"/>
    </source>
</evidence>
<evidence type="ECO:0000256" key="12">
    <source>
        <dbReference type="ARBA" id="ARBA00036185"/>
    </source>
</evidence>
<feature type="region of interest" description="Disordered" evidence="16">
    <location>
        <begin position="1"/>
        <end position="24"/>
    </location>
</feature>
<evidence type="ECO:0000256" key="4">
    <source>
        <dbReference type="ARBA" id="ARBA00022475"/>
    </source>
</evidence>
<evidence type="ECO:0000256" key="3">
    <source>
        <dbReference type="ARBA" id="ARBA00022448"/>
    </source>
</evidence>
<dbReference type="PANTHER" id="PTHR11328">
    <property type="entry name" value="MAJOR FACILITATOR SUPERFAMILY DOMAIN-CONTAINING PROTEIN"/>
    <property type="match status" value="1"/>
</dbReference>
<keyword evidence="8" id="KW-0445">Lipid transport</keyword>
<comment type="function">
    <text evidence="15">Sodium-dependent lysophosphatidylcholine (LPC) symporter, which plays an essential role for blood-brain barrier formation and function. Specifically expressed in endothelium of the blood-brain barrier of micro-vessels and transports LPC into the brain. Transport of LPC is essential because it constitutes the major mechanism by which docosahexaenoic acid (DHA), an omega-3 fatty acid that is essential for normal brain growth and cognitive function, enters the brain. Transports LPC carrying long-chain fatty acids such LPC oleate and LPC palmitate with a minimum acyl chain length of 14 carbons. Does not transport docosahexaenoic acid in unesterified fatty acid.</text>
</comment>
<reference evidence="18 19" key="1">
    <citation type="submission" date="2024-04" db="EMBL/GenBank/DDBJ databases">
        <authorList>
            <person name="Waldvogel A.-M."/>
            <person name="Schoenle A."/>
        </authorList>
    </citation>
    <scope>NUCLEOTIDE SEQUENCE [LARGE SCALE GENOMIC DNA]</scope>
</reference>
<dbReference type="SUPFAM" id="SSF103473">
    <property type="entry name" value="MFS general substrate transporter"/>
    <property type="match status" value="1"/>
</dbReference>
<feature type="transmembrane region" description="Helical" evidence="17">
    <location>
        <begin position="585"/>
        <end position="609"/>
    </location>
</feature>
<protein>
    <recommendedName>
        <fullName evidence="20">Major facilitator superfamily domain containing 2B</fullName>
    </recommendedName>
</protein>
<evidence type="ECO:0000256" key="9">
    <source>
        <dbReference type="ARBA" id="ARBA00023136"/>
    </source>
</evidence>
<dbReference type="GO" id="GO:0051977">
    <property type="term" value="P:lysophospholipid transport"/>
    <property type="evidence" value="ECO:0007669"/>
    <property type="project" value="UniProtKB-ARBA"/>
</dbReference>
<organism evidence="18 19">
    <name type="scientific">Knipowitschia caucasica</name>
    <name type="common">Caucasian dwarf goby</name>
    <name type="synonym">Pomatoschistus caucasicus</name>
    <dbReference type="NCBI Taxonomy" id="637954"/>
    <lineage>
        <taxon>Eukaryota</taxon>
        <taxon>Metazoa</taxon>
        <taxon>Chordata</taxon>
        <taxon>Craniata</taxon>
        <taxon>Vertebrata</taxon>
        <taxon>Euteleostomi</taxon>
        <taxon>Actinopterygii</taxon>
        <taxon>Neopterygii</taxon>
        <taxon>Teleostei</taxon>
        <taxon>Neoteleostei</taxon>
        <taxon>Acanthomorphata</taxon>
        <taxon>Gobiaria</taxon>
        <taxon>Gobiiformes</taxon>
        <taxon>Gobioidei</taxon>
        <taxon>Gobiidae</taxon>
        <taxon>Gobiinae</taxon>
        <taxon>Knipowitschia</taxon>
    </lineage>
</organism>
<proteinExistence type="inferred from homology"/>
<feature type="transmembrane region" description="Helical" evidence="17">
    <location>
        <begin position="253"/>
        <end position="276"/>
    </location>
</feature>
<gene>
    <name evidence="18" type="ORF">KC01_LOCUS16137</name>
</gene>